<dbReference type="AlphaFoldDB" id="A0A514BP09"/>
<gene>
    <name evidence="7" type="ORF">FKV23_02625</name>
</gene>
<dbReference type="Gene3D" id="2.120.10.30">
    <property type="entry name" value="TolB, C-terminal domain"/>
    <property type="match status" value="1"/>
</dbReference>
<accession>A0A514BP09</accession>
<reference evidence="7 8" key="1">
    <citation type="submission" date="2019-06" db="EMBL/GenBank/DDBJ databases">
        <title>Lysobacter alkalisoli sp. nov. isolated from saline-alkali soil.</title>
        <authorList>
            <person name="Sun J.-Q."/>
            <person name="Xu L."/>
        </authorList>
    </citation>
    <scope>NUCLEOTIDE SEQUENCE [LARGE SCALE GENOMIC DNA]</scope>
    <source>
        <strain evidence="7 8">SJ-36</strain>
    </source>
</reference>
<dbReference type="PANTHER" id="PTHR36842:SF1">
    <property type="entry name" value="PROTEIN TOLB"/>
    <property type="match status" value="1"/>
</dbReference>
<evidence type="ECO:0000256" key="4">
    <source>
        <dbReference type="SAM" id="MobiDB-lite"/>
    </source>
</evidence>
<dbReference type="GO" id="GO:0000160">
    <property type="term" value="P:phosphorelay signal transduction system"/>
    <property type="evidence" value="ECO:0007669"/>
    <property type="project" value="InterPro"/>
</dbReference>
<evidence type="ECO:0000256" key="3">
    <source>
        <dbReference type="PROSITE-ProRule" id="PRU01091"/>
    </source>
</evidence>
<feature type="region of interest" description="Disordered" evidence="4">
    <location>
        <begin position="119"/>
        <end position="152"/>
    </location>
</feature>
<dbReference type="SUPFAM" id="SSF46894">
    <property type="entry name" value="C-terminal effector domain of the bipartite response regulators"/>
    <property type="match status" value="1"/>
</dbReference>
<evidence type="ECO:0000313" key="8">
    <source>
        <dbReference type="Proteomes" id="UP000317199"/>
    </source>
</evidence>
<dbReference type="InterPro" id="IPR036388">
    <property type="entry name" value="WH-like_DNA-bd_sf"/>
</dbReference>
<evidence type="ECO:0000256" key="1">
    <source>
        <dbReference type="ARBA" id="ARBA00009820"/>
    </source>
</evidence>
<dbReference type="Proteomes" id="UP000317199">
    <property type="component" value="Chromosome"/>
</dbReference>
<keyword evidence="8" id="KW-1185">Reference proteome</keyword>
<keyword evidence="5" id="KW-0472">Membrane</keyword>
<keyword evidence="5" id="KW-1133">Transmembrane helix</keyword>
<name>A0A514BP09_9GAMM</name>
<dbReference type="InterPro" id="IPR001867">
    <property type="entry name" value="OmpR/PhoB-type_DNA-bd"/>
</dbReference>
<dbReference type="InterPro" id="IPR011659">
    <property type="entry name" value="WD40"/>
</dbReference>
<dbReference type="EMBL" id="CP041242">
    <property type="protein sequence ID" value="QDH69121.1"/>
    <property type="molecule type" value="Genomic_DNA"/>
</dbReference>
<dbReference type="PANTHER" id="PTHR36842">
    <property type="entry name" value="PROTEIN TOLB HOMOLOG"/>
    <property type="match status" value="1"/>
</dbReference>
<evidence type="ECO:0000256" key="5">
    <source>
        <dbReference type="SAM" id="Phobius"/>
    </source>
</evidence>
<sequence>MSIPIEPTPLPDIRLRIGDCVVDISLREIVAPGAHRPRRVTPKAMGVLRVLAGNAGKVVSRDALLAEVWPDTLPTDDVITQAVTQLRKAFGEKRGDAQYIETIAKTGYRLLAPVEWLPDEGNEGKQEHARQQNQTDAITLPEPTDGGVSAGPGAVEATLPSVGTGAPVVGTAIPPSPAGSRWWLRERLLVSLVAAIAAIALVLFLAVRHIDLNRDDGPGSVQNGVGPGPERSYRLLTSSLGFEFAPSLSPDASMVAYAATLPDWRGTVIQVQTTNASQPHQISHPPEGVSDRAPEWSPDGREIAYLRYGPGVHDCEVRITAASGGSERSVATCRGDDQNSLDWTPDGRALVFGSMRLEDGSTSGLRLLDLQSGRWIELPYPGAGRAFDYMPRYSPDGRWIGFIRNPQLGDLWRIPVAGGEPERLTRIGGEFRGWDWLPDGNGLVFGRRIDSEARLYRLDLATGLINDLGLDDAQTPATAARADAMTFVRRRPQFGLFRVNRSAGSGPIQRERLFPSSGRDTMPSLAPDGRQLVFSSNRSGHFHLWWTDLEDPQSLRIIEDVHPDTLSRPEWSPDSRRMLVVGHDDDGREGVFEVVPGSGQVSHLPMPGPRFRALQAIYTPDPDQVLMTVRGPDDMLCLVLLDRSGTEWKVLGSIEDVSLARVDTANQRVLFTRLSADGLWQADLSLTPDSIRVVDPDRPTRWRYQTWAVAEDGSIDYLDLRPGCLSSLSRIGNGEFEGAGLAPSLPRCLNPDRLSTTTSFSSSSRLDAVFTAQAVDDGSDIGLMAAPSSIEEPHQAAPSGWAK</sequence>
<feature type="transmembrane region" description="Helical" evidence="5">
    <location>
        <begin position="188"/>
        <end position="207"/>
    </location>
</feature>
<dbReference type="OrthoDB" id="626010at2"/>
<feature type="DNA-binding region" description="OmpR/PhoB-type" evidence="3">
    <location>
        <begin position="12"/>
        <end position="112"/>
    </location>
</feature>
<dbReference type="SMART" id="SM00862">
    <property type="entry name" value="Trans_reg_C"/>
    <property type="match status" value="1"/>
</dbReference>
<protein>
    <recommendedName>
        <fullName evidence="6">OmpR/PhoB-type domain-containing protein</fullName>
    </recommendedName>
</protein>
<dbReference type="Gene3D" id="2.120.10.60">
    <property type="entry name" value="Tricorn protease N-terminal domain"/>
    <property type="match status" value="1"/>
</dbReference>
<feature type="domain" description="OmpR/PhoB-type" evidence="6">
    <location>
        <begin position="12"/>
        <end position="112"/>
    </location>
</feature>
<dbReference type="Pfam" id="PF07676">
    <property type="entry name" value="PD40"/>
    <property type="match status" value="4"/>
</dbReference>
<dbReference type="InterPro" id="IPR011042">
    <property type="entry name" value="6-blade_b-propeller_TolB-like"/>
</dbReference>
<keyword evidence="5" id="KW-0812">Transmembrane</keyword>
<dbReference type="InterPro" id="IPR016032">
    <property type="entry name" value="Sig_transdc_resp-reg_C-effctor"/>
</dbReference>
<evidence type="ECO:0000256" key="2">
    <source>
        <dbReference type="ARBA" id="ARBA00023125"/>
    </source>
</evidence>
<organism evidence="7 8">
    <name type="scientific">Marilutibacter alkalisoli</name>
    <dbReference type="NCBI Taxonomy" id="2591633"/>
    <lineage>
        <taxon>Bacteria</taxon>
        <taxon>Pseudomonadati</taxon>
        <taxon>Pseudomonadota</taxon>
        <taxon>Gammaproteobacteria</taxon>
        <taxon>Lysobacterales</taxon>
        <taxon>Lysobacteraceae</taxon>
        <taxon>Marilutibacter</taxon>
    </lineage>
</organism>
<dbReference type="GO" id="GO:0003677">
    <property type="term" value="F:DNA binding"/>
    <property type="evidence" value="ECO:0007669"/>
    <property type="project" value="UniProtKB-UniRule"/>
</dbReference>
<dbReference type="GO" id="GO:0006355">
    <property type="term" value="P:regulation of DNA-templated transcription"/>
    <property type="evidence" value="ECO:0007669"/>
    <property type="project" value="InterPro"/>
</dbReference>
<evidence type="ECO:0000259" key="6">
    <source>
        <dbReference type="PROSITE" id="PS51755"/>
    </source>
</evidence>
<dbReference type="Pfam" id="PF00486">
    <property type="entry name" value="Trans_reg_C"/>
    <property type="match status" value="1"/>
</dbReference>
<keyword evidence="2 3" id="KW-0238">DNA-binding</keyword>
<evidence type="ECO:0000313" key="7">
    <source>
        <dbReference type="EMBL" id="QDH69121.1"/>
    </source>
</evidence>
<dbReference type="RefSeq" id="WP_141622463.1">
    <property type="nucleotide sequence ID" value="NZ_CP041242.1"/>
</dbReference>
<dbReference type="KEGG" id="lyj:FKV23_02625"/>
<dbReference type="CDD" id="cd00383">
    <property type="entry name" value="trans_reg_C"/>
    <property type="match status" value="1"/>
</dbReference>
<proteinExistence type="inferred from homology"/>
<dbReference type="SUPFAM" id="SSF82171">
    <property type="entry name" value="DPP6 N-terminal domain-like"/>
    <property type="match status" value="1"/>
</dbReference>
<dbReference type="Gene3D" id="1.10.10.10">
    <property type="entry name" value="Winged helix-like DNA-binding domain superfamily/Winged helix DNA-binding domain"/>
    <property type="match status" value="1"/>
</dbReference>
<dbReference type="PROSITE" id="PS51755">
    <property type="entry name" value="OMPR_PHOB"/>
    <property type="match status" value="1"/>
</dbReference>
<comment type="similarity">
    <text evidence="1">Belongs to the TolB family.</text>
</comment>